<gene>
    <name evidence="2" type="ORF">G3I44_14185</name>
</gene>
<reference evidence="2 3" key="1">
    <citation type="submission" date="2020-02" db="EMBL/GenBank/DDBJ databases">
        <title>Whole genome sequence of Halogeometricum borinquense strain wsp4.</title>
        <authorList>
            <person name="Verma D.K."/>
            <person name="Gopal K."/>
            <person name="Prasad E.S."/>
        </authorList>
    </citation>
    <scope>NUCLEOTIDE SEQUENCE [LARGE SCALE GENOMIC DNA]</scope>
    <source>
        <strain evidence="3">wsp4</strain>
    </source>
</reference>
<dbReference type="Pfam" id="PF01966">
    <property type="entry name" value="HD"/>
    <property type="match status" value="1"/>
</dbReference>
<dbReference type="InterPro" id="IPR006674">
    <property type="entry name" value="HD_domain"/>
</dbReference>
<evidence type="ECO:0000259" key="1">
    <source>
        <dbReference type="Pfam" id="PF01966"/>
    </source>
</evidence>
<organism evidence="2 3">
    <name type="scientific">Halogeometricum borinquense</name>
    <dbReference type="NCBI Taxonomy" id="60847"/>
    <lineage>
        <taxon>Archaea</taxon>
        <taxon>Methanobacteriati</taxon>
        <taxon>Methanobacteriota</taxon>
        <taxon>Stenosarchaea group</taxon>
        <taxon>Halobacteria</taxon>
        <taxon>Halobacteriales</taxon>
        <taxon>Haloferacaceae</taxon>
        <taxon>Halogeometricum</taxon>
    </lineage>
</organism>
<accession>A0A6C0ULY4</accession>
<evidence type="ECO:0000313" key="2">
    <source>
        <dbReference type="EMBL" id="QIB76506.1"/>
    </source>
</evidence>
<dbReference type="Gene3D" id="1.10.3210.10">
    <property type="entry name" value="Hypothetical protein af1432"/>
    <property type="match status" value="1"/>
</dbReference>
<evidence type="ECO:0000313" key="3">
    <source>
        <dbReference type="Proteomes" id="UP000465846"/>
    </source>
</evidence>
<proteinExistence type="predicted"/>
<dbReference type="Proteomes" id="UP000465846">
    <property type="component" value="Chromosome"/>
</dbReference>
<name>A0A6C0ULY4_9EURY</name>
<dbReference type="AlphaFoldDB" id="A0A6C0ULY4"/>
<dbReference type="EMBL" id="CP048739">
    <property type="protein sequence ID" value="QIB76506.1"/>
    <property type="molecule type" value="Genomic_DNA"/>
</dbReference>
<protein>
    <submittedName>
        <fullName evidence="2">HD domain-containing protein</fullName>
    </submittedName>
</protein>
<sequence length="224" mass="25714">MIPIEEQYTESHGFDLEECLPEIWEIQDDELREETLRTFVELCPEYWWYVPASSTGKYHPEDQLGIHGLWLHTKRAVTAYNRLARSYREQGLITEFEEDCGRAAILLHDVLKYGELSDEVQDEIITCLEETNSLPTGRHTERYHDDIAANVLSRETELPKEVIGCVATHNGPWCGDEKPQNDLQQLHHMADMIASSRNAEFMIKGLRALAERGITSVVGRAEDD</sequence>
<dbReference type="SUPFAM" id="SSF109604">
    <property type="entry name" value="HD-domain/PDEase-like"/>
    <property type="match status" value="1"/>
</dbReference>
<feature type="domain" description="HD" evidence="1">
    <location>
        <begin position="72"/>
        <end position="191"/>
    </location>
</feature>